<sequence>MFSTTKVVICIDITLIFWQLFITFTLSYTFKKNPLLGSKIGKFTAFDVKYNQNTD</sequence>
<feature type="transmembrane region" description="Helical" evidence="1">
    <location>
        <begin position="6"/>
        <end position="30"/>
    </location>
</feature>
<dbReference type="Proteomes" id="UP000006322">
    <property type="component" value="Unassembled WGS sequence"/>
</dbReference>
<dbReference type="AlphaFoldDB" id="K6Z8V6"/>
<organism evidence="2 3">
    <name type="scientific">Paraglaciecola polaris LMG 21857</name>
    <dbReference type="NCBI Taxonomy" id="1129793"/>
    <lineage>
        <taxon>Bacteria</taxon>
        <taxon>Pseudomonadati</taxon>
        <taxon>Pseudomonadota</taxon>
        <taxon>Gammaproteobacteria</taxon>
        <taxon>Alteromonadales</taxon>
        <taxon>Alteromonadaceae</taxon>
        <taxon>Paraglaciecola</taxon>
    </lineage>
</organism>
<protein>
    <submittedName>
        <fullName evidence="2">Uncharacterized protein</fullName>
    </submittedName>
</protein>
<keyword evidence="1" id="KW-0472">Membrane</keyword>
<gene>
    <name evidence="2" type="ORF">GPLA_1692</name>
</gene>
<keyword evidence="1" id="KW-1133">Transmembrane helix</keyword>
<accession>K6Z8V6</accession>
<name>K6Z8V6_9ALTE</name>
<keyword evidence="3" id="KW-1185">Reference proteome</keyword>
<comment type="caution">
    <text evidence="2">The sequence shown here is derived from an EMBL/GenBank/DDBJ whole genome shotgun (WGS) entry which is preliminary data.</text>
</comment>
<keyword evidence="1" id="KW-0812">Transmembrane</keyword>
<dbReference type="EMBL" id="BAER01000042">
    <property type="protein sequence ID" value="GAC32606.1"/>
    <property type="molecule type" value="Genomic_DNA"/>
</dbReference>
<reference evidence="3" key="1">
    <citation type="journal article" date="2014" name="Environ. Microbiol.">
        <title>Comparative genomics of the marine bacterial genus Glaciecola reveals the high degree of genomic diversity and genomic characteristic for cold adaptation.</title>
        <authorList>
            <person name="Qin Q.L."/>
            <person name="Xie B.B."/>
            <person name="Yu Y."/>
            <person name="Shu Y.L."/>
            <person name="Rong J.C."/>
            <person name="Zhang Y.J."/>
            <person name="Zhao D.L."/>
            <person name="Chen X.L."/>
            <person name="Zhang X.Y."/>
            <person name="Chen B."/>
            <person name="Zhou B.C."/>
            <person name="Zhang Y.Z."/>
        </authorList>
    </citation>
    <scope>NUCLEOTIDE SEQUENCE [LARGE SCALE GENOMIC DNA]</scope>
    <source>
        <strain evidence="3">LMG 21857</strain>
    </source>
</reference>
<evidence type="ECO:0000313" key="2">
    <source>
        <dbReference type="EMBL" id="GAC32606.1"/>
    </source>
</evidence>
<evidence type="ECO:0000256" key="1">
    <source>
        <dbReference type="SAM" id="Phobius"/>
    </source>
</evidence>
<proteinExistence type="predicted"/>
<evidence type="ECO:0000313" key="3">
    <source>
        <dbReference type="Proteomes" id="UP000006322"/>
    </source>
</evidence>
<dbReference type="STRING" id="1129793.GPLA_1692"/>